<feature type="compositionally biased region" description="Low complexity" evidence="1">
    <location>
        <begin position="166"/>
        <end position="185"/>
    </location>
</feature>
<dbReference type="EMBL" id="CP144754">
    <property type="protein sequence ID" value="WVZ98603.1"/>
    <property type="molecule type" value="Genomic_DNA"/>
</dbReference>
<proteinExistence type="predicted"/>
<feature type="region of interest" description="Disordered" evidence="1">
    <location>
        <begin position="144"/>
        <end position="193"/>
    </location>
</feature>
<dbReference type="SUPFAM" id="SSF143456">
    <property type="entry name" value="VC0467-like"/>
    <property type="match status" value="1"/>
</dbReference>
<evidence type="ECO:0000256" key="1">
    <source>
        <dbReference type="SAM" id="MobiDB-lite"/>
    </source>
</evidence>
<gene>
    <name evidence="2" type="ORF">U9M48_044021</name>
</gene>
<dbReference type="Pfam" id="PF02622">
    <property type="entry name" value="DUF179"/>
    <property type="match status" value="1"/>
</dbReference>
<dbReference type="Gene3D" id="3.40.1740.10">
    <property type="entry name" value="VC0467-like"/>
    <property type="match status" value="1"/>
</dbReference>
<reference evidence="2 3" key="1">
    <citation type="submission" date="2024-02" db="EMBL/GenBank/DDBJ databases">
        <title>High-quality chromosome-scale genome assembly of Pensacola bahiagrass (Paspalum notatum Flugge var. saurae).</title>
        <authorList>
            <person name="Vega J.M."/>
            <person name="Podio M."/>
            <person name="Orjuela J."/>
            <person name="Siena L.A."/>
            <person name="Pessino S.C."/>
            <person name="Combes M.C."/>
            <person name="Mariac C."/>
            <person name="Albertini E."/>
            <person name="Pupilli F."/>
            <person name="Ortiz J.P.A."/>
            <person name="Leblanc O."/>
        </authorList>
    </citation>
    <scope>NUCLEOTIDE SEQUENCE [LARGE SCALE GENOMIC DNA]</scope>
    <source>
        <strain evidence="2">R1</strain>
        <tissue evidence="2">Leaf</tissue>
    </source>
</reference>
<dbReference type="PANTHER" id="PTHR31984:SF11">
    <property type="entry name" value="TRANSPORTER, PUTATIVE (DUF179)-RELATED"/>
    <property type="match status" value="1"/>
</dbReference>
<keyword evidence="3" id="KW-1185">Reference proteome</keyword>
<name>A0AAQ3UW49_PASNO</name>
<sequence length="436" mass="46969">MQRYNCSLEPSLSNCPALCMCNWAWTSLAPCSGRSFWREKERRFPHSAKPLHHTTRNNPSIHHSSLCGSNSKCTHFRVRPGGAATRTPRALTNMWALNNAKAGGPCVTPRRPAPPSLASPSAAAGRRVWRPSPVWAPLVAVRASGGGARKDGPGGGEGSGEEAESKASSSGHDDASASAGDASAGLNLPHGDSKSSYWRDVRANLVRREHELLVDPSAPPGSKASSVDPVKLPQKWAHAITMPEAGCVLVATEALDDDSIFERTVIFLLRLGSRGTLGGPFGVILNRPLYTKIKHVNPSFRDQATPFGDSPLFFGGPVDMSMFLVRTNDVSRLKGFEEVIPGICYGFRTDLEKAAVLMKSGAIRTQDLRFYVGHAAWDYEQLLGEIRAGYWAVASCSTDVISDALAGDPSCLWTEILQLMGGQYSELGQKPKEDSS</sequence>
<evidence type="ECO:0000313" key="3">
    <source>
        <dbReference type="Proteomes" id="UP001341281"/>
    </source>
</evidence>
<accession>A0AAQ3UW49</accession>
<feature type="compositionally biased region" description="Polar residues" evidence="1">
    <location>
        <begin position="56"/>
        <end position="68"/>
    </location>
</feature>
<feature type="region of interest" description="Disordered" evidence="1">
    <location>
        <begin position="104"/>
        <end position="127"/>
    </location>
</feature>
<dbReference type="Proteomes" id="UP001341281">
    <property type="component" value="Chromosome 10"/>
</dbReference>
<dbReference type="InterPro" id="IPR003774">
    <property type="entry name" value="AlgH-like"/>
</dbReference>
<evidence type="ECO:0000313" key="2">
    <source>
        <dbReference type="EMBL" id="WVZ98603.1"/>
    </source>
</evidence>
<dbReference type="AlphaFoldDB" id="A0AAQ3UW49"/>
<dbReference type="PANTHER" id="PTHR31984">
    <property type="entry name" value="TRANSPORTER, PUTATIVE (DUF179)-RELATED"/>
    <property type="match status" value="1"/>
</dbReference>
<protein>
    <submittedName>
        <fullName evidence="2">Uncharacterized protein</fullName>
    </submittedName>
</protein>
<feature type="region of interest" description="Disordered" evidence="1">
    <location>
        <begin position="49"/>
        <end position="68"/>
    </location>
</feature>
<organism evidence="2 3">
    <name type="scientific">Paspalum notatum var. saurae</name>
    <dbReference type="NCBI Taxonomy" id="547442"/>
    <lineage>
        <taxon>Eukaryota</taxon>
        <taxon>Viridiplantae</taxon>
        <taxon>Streptophyta</taxon>
        <taxon>Embryophyta</taxon>
        <taxon>Tracheophyta</taxon>
        <taxon>Spermatophyta</taxon>
        <taxon>Magnoliopsida</taxon>
        <taxon>Liliopsida</taxon>
        <taxon>Poales</taxon>
        <taxon>Poaceae</taxon>
        <taxon>PACMAD clade</taxon>
        <taxon>Panicoideae</taxon>
        <taxon>Andropogonodae</taxon>
        <taxon>Paspaleae</taxon>
        <taxon>Paspalinae</taxon>
        <taxon>Paspalum</taxon>
    </lineage>
</organism>